<dbReference type="FunFam" id="3.30.420.10:FF:000063">
    <property type="entry name" value="Retrovirus-related Pol polyprotein from transposon 297-like Protein"/>
    <property type="match status" value="1"/>
</dbReference>
<dbReference type="GO" id="GO:0003964">
    <property type="term" value="F:RNA-directed DNA polymerase activity"/>
    <property type="evidence" value="ECO:0007669"/>
    <property type="project" value="UniProtKB-KW"/>
</dbReference>
<dbReference type="InterPro" id="IPR043502">
    <property type="entry name" value="DNA/RNA_pol_sf"/>
</dbReference>
<dbReference type="GO" id="GO:0004519">
    <property type="term" value="F:endonuclease activity"/>
    <property type="evidence" value="ECO:0007669"/>
    <property type="project" value="UniProtKB-KW"/>
</dbReference>
<evidence type="ECO:0000259" key="9">
    <source>
        <dbReference type="PROSITE" id="PS50994"/>
    </source>
</evidence>
<dbReference type="Gene3D" id="3.30.420.10">
    <property type="entry name" value="Ribonuclease H-like superfamily/Ribonuclease H"/>
    <property type="match status" value="1"/>
</dbReference>
<dbReference type="Pfam" id="PF17917">
    <property type="entry name" value="RT_RNaseH"/>
    <property type="match status" value="1"/>
</dbReference>
<keyword evidence="3" id="KW-0540">Nuclease</keyword>
<feature type="compositionally biased region" description="Basic residues" evidence="8">
    <location>
        <begin position="406"/>
        <end position="417"/>
    </location>
</feature>
<dbReference type="AlphaFoldDB" id="A0A8C5B5L1"/>
<keyword evidence="2" id="KW-0548">Nucleotidyltransferase</keyword>
<dbReference type="GO" id="GO:0015074">
    <property type="term" value="P:DNA integration"/>
    <property type="evidence" value="ECO:0007669"/>
    <property type="project" value="InterPro"/>
</dbReference>
<dbReference type="InterPro" id="IPR001584">
    <property type="entry name" value="Integrase_cat-core"/>
</dbReference>
<feature type="compositionally biased region" description="Basic and acidic residues" evidence="8">
    <location>
        <begin position="418"/>
        <end position="428"/>
    </location>
</feature>
<dbReference type="Pfam" id="PF00665">
    <property type="entry name" value="rve"/>
    <property type="match status" value="1"/>
</dbReference>
<evidence type="ECO:0000256" key="1">
    <source>
        <dbReference type="ARBA" id="ARBA00022679"/>
    </source>
</evidence>
<keyword evidence="6" id="KW-0695">RNA-directed DNA polymerase</keyword>
<evidence type="ECO:0000256" key="7">
    <source>
        <dbReference type="ARBA" id="ARBA00039658"/>
    </source>
</evidence>
<evidence type="ECO:0000313" key="11">
    <source>
        <dbReference type="Proteomes" id="UP000694546"/>
    </source>
</evidence>
<dbReference type="GO" id="GO:0016787">
    <property type="term" value="F:hydrolase activity"/>
    <property type="evidence" value="ECO:0007669"/>
    <property type="project" value="UniProtKB-KW"/>
</dbReference>
<dbReference type="InterPro" id="IPR041588">
    <property type="entry name" value="Integrase_H2C2"/>
</dbReference>
<name>A0A8C5B5L1_GADMO</name>
<dbReference type="PROSITE" id="PS50994">
    <property type="entry name" value="INTEGRASE"/>
    <property type="match status" value="1"/>
</dbReference>
<dbReference type="InterPro" id="IPR050951">
    <property type="entry name" value="Retrovirus_Pol_polyprotein"/>
</dbReference>
<keyword evidence="4" id="KW-0255">Endonuclease</keyword>
<dbReference type="Proteomes" id="UP000694546">
    <property type="component" value="Chromosome 15"/>
</dbReference>
<dbReference type="GeneTree" id="ENSGT00490000044642"/>
<dbReference type="PANTHER" id="PTHR37984">
    <property type="entry name" value="PROTEIN CBG26694"/>
    <property type="match status" value="1"/>
</dbReference>
<sequence>MTETETRYAQIEKETLGLVFGCEKFHGYIYGLPTFTSETDHQPLISIYKNNLNDMSPRIQRMMMRLQGYDMDLIYTPGKYIVLADALSRAPAPPQAAVQSREAQTKSSKELERHVNLIVSSLPVLDMVLKKIAQETEQDETLQAVAAKLQKGWTKGTLPQYYSIRAELSVANGLLLRQKRIIIPASMRKDMLSRIHEGHLGIEKCRARAREAVYWPGINRDIETLISKCDTCQRHRYKQAKEPMLIPEMPTEPWQKVGTDLFHVNGKDFLLVMDYHSNYPEVAQLNSTSASAVITRMKSIFGRHGIPQIVQSDNGPQYSSQEFHMFAEEYGFQHTTSSPLYPKANGKAEKGVEIIKRLLKKAAETKSETKSYLALLTYRSSPLGCGASPSELLMNRKQRNTLPNMPRKKKNSAHTKAHAAEVGKEEAS</sequence>
<protein>
    <recommendedName>
        <fullName evidence="7">Gypsy retrotransposon integrase-like protein 1</fullName>
    </recommendedName>
</protein>
<proteinExistence type="predicted"/>
<dbReference type="CDD" id="cd09274">
    <property type="entry name" value="RNase_HI_RT_Ty3"/>
    <property type="match status" value="1"/>
</dbReference>
<keyword evidence="1" id="KW-0808">Transferase</keyword>
<dbReference type="PANTHER" id="PTHR37984:SF7">
    <property type="entry name" value="INTEGRASE CATALYTIC DOMAIN-CONTAINING PROTEIN"/>
    <property type="match status" value="1"/>
</dbReference>
<evidence type="ECO:0000256" key="8">
    <source>
        <dbReference type="SAM" id="MobiDB-lite"/>
    </source>
</evidence>
<dbReference type="FunFam" id="1.10.340.70:FF:000003">
    <property type="entry name" value="Protein CBG25708"/>
    <property type="match status" value="1"/>
</dbReference>
<dbReference type="Pfam" id="PF17921">
    <property type="entry name" value="Integrase_H2C2"/>
    <property type="match status" value="1"/>
</dbReference>
<feature type="domain" description="Integrase catalytic" evidence="9">
    <location>
        <begin position="246"/>
        <end position="397"/>
    </location>
</feature>
<dbReference type="InterPro" id="IPR012337">
    <property type="entry name" value="RNaseH-like_sf"/>
</dbReference>
<evidence type="ECO:0000256" key="3">
    <source>
        <dbReference type="ARBA" id="ARBA00022722"/>
    </source>
</evidence>
<evidence type="ECO:0000256" key="2">
    <source>
        <dbReference type="ARBA" id="ARBA00022695"/>
    </source>
</evidence>
<dbReference type="SUPFAM" id="SSF56672">
    <property type="entry name" value="DNA/RNA polymerases"/>
    <property type="match status" value="1"/>
</dbReference>
<dbReference type="Gene3D" id="1.10.340.70">
    <property type="match status" value="1"/>
</dbReference>
<dbReference type="GO" id="GO:0003676">
    <property type="term" value="F:nucleic acid binding"/>
    <property type="evidence" value="ECO:0007669"/>
    <property type="project" value="InterPro"/>
</dbReference>
<evidence type="ECO:0000256" key="5">
    <source>
        <dbReference type="ARBA" id="ARBA00022801"/>
    </source>
</evidence>
<keyword evidence="11" id="KW-1185">Reference proteome</keyword>
<evidence type="ECO:0000313" key="10">
    <source>
        <dbReference type="Ensembl" id="ENSGMOP00000041298.1"/>
    </source>
</evidence>
<feature type="region of interest" description="Disordered" evidence="8">
    <location>
        <begin position="396"/>
        <end position="428"/>
    </location>
</feature>
<dbReference type="OMA" id="NHRDEMS"/>
<dbReference type="InterPro" id="IPR041373">
    <property type="entry name" value="RT_RNaseH"/>
</dbReference>
<organism evidence="10 11">
    <name type="scientific">Gadus morhua</name>
    <name type="common">Atlantic cod</name>
    <dbReference type="NCBI Taxonomy" id="8049"/>
    <lineage>
        <taxon>Eukaryota</taxon>
        <taxon>Metazoa</taxon>
        <taxon>Chordata</taxon>
        <taxon>Craniata</taxon>
        <taxon>Vertebrata</taxon>
        <taxon>Euteleostomi</taxon>
        <taxon>Actinopterygii</taxon>
        <taxon>Neopterygii</taxon>
        <taxon>Teleostei</taxon>
        <taxon>Neoteleostei</taxon>
        <taxon>Acanthomorphata</taxon>
        <taxon>Zeiogadaria</taxon>
        <taxon>Gadariae</taxon>
        <taxon>Gadiformes</taxon>
        <taxon>Gadoidei</taxon>
        <taxon>Gadidae</taxon>
        <taxon>Gadus</taxon>
    </lineage>
</organism>
<accession>A0A8C5B5L1</accession>
<evidence type="ECO:0000256" key="4">
    <source>
        <dbReference type="ARBA" id="ARBA00022759"/>
    </source>
</evidence>
<reference evidence="10" key="1">
    <citation type="submission" date="2025-08" db="UniProtKB">
        <authorList>
            <consortium name="Ensembl"/>
        </authorList>
    </citation>
    <scope>IDENTIFICATION</scope>
</reference>
<reference evidence="10" key="2">
    <citation type="submission" date="2025-09" db="UniProtKB">
        <authorList>
            <consortium name="Ensembl"/>
        </authorList>
    </citation>
    <scope>IDENTIFICATION</scope>
</reference>
<dbReference type="Ensembl" id="ENSGMOT00000068280.1">
    <property type="protein sequence ID" value="ENSGMOP00000041298.1"/>
    <property type="gene ID" value="ENSGMOG00000033992.1"/>
</dbReference>
<dbReference type="InterPro" id="IPR036397">
    <property type="entry name" value="RNaseH_sf"/>
</dbReference>
<keyword evidence="5" id="KW-0378">Hydrolase</keyword>
<evidence type="ECO:0000256" key="6">
    <source>
        <dbReference type="ARBA" id="ARBA00022918"/>
    </source>
</evidence>
<dbReference type="SUPFAM" id="SSF53098">
    <property type="entry name" value="Ribonuclease H-like"/>
    <property type="match status" value="1"/>
</dbReference>